<keyword evidence="2" id="KW-0812">Transmembrane</keyword>
<keyword evidence="2" id="KW-0472">Membrane</keyword>
<dbReference type="Proteomes" id="UP001142393">
    <property type="component" value="Unassembled WGS sequence"/>
</dbReference>
<organism evidence="3 4">
    <name type="scientific">Lentinula detonsa</name>
    <dbReference type="NCBI Taxonomy" id="2804962"/>
    <lineage>
        <taxon>Eukaryota</taxon>
        <taxon>Fungi</taxon>
        <taxon>Dikarya</taxon>
        <taxon>Basidiomycota</taxon>
        <taxon>Agaricomycotina</taxon>
        <taxon>Agaricomycetes</taxon>
        <taxon>Agaricomycetidae</taxon>
        <taxon>Agaricales</taxon>
        <taxon>Marasmiineae</taxon>
        <taxon>Omphalotaceae</taxon>
        <taxon>Lentinula</taxon>
    </lineage>
</organism>
<protein>
    <submittedName>
        <fullName evidence="3">Uncharacterized protein</fullName>
    </submittedName>
</protein>
<proteinExistence type="predicted"/>
<feature type="compositionally biased region" description="Polar residues" evidence="1">
    <location>
        <begin position="126"/>
        <end position="137"/>
    </location>
</feature>
<evidence type="ECO:0000313" key="3">
    <source>
        <dbReference type="EMBL" id="KAJ3751304.1"/>
    </source>
</evidence>
<accession>A0A9W8PCF7</accession>
<comment type="caution">
    <text evidence="3">The sequence shown here is derived from an EMBL/GenBank/DDBJ whole genome shotgun (WGS) entry which is preliminary data.</text>
</comment>
<feature type="transmembrane region" description="Helical" evidence="2">
    <location>
        <begin position="43"/>
        <end position="62"/>
    </location>
</feature>
<sequence length="240" mass="26603">MPWIHRRPLIAPLYRPRSRWVLNLLIFVLGIGSTIAGYKNNTIPVTVVGAIAILGSFISFILTQSPGANRRRNSDADVETQVPMLHEMHPQAYAPHPIMSSSLIPETLPFSDLRISAYRDHNPSPYASTFQSPSASWSLHDIHSPPDTKSSLEDLQSDSSNSPIGSGNPRLLTLPIPFPYSAKSSHSYSRNPDSDAMSSMWDSLTLVDDIVDFESVLENGKPSILPDRRSDLSVLDWLDQ</sequence>
<feature type="compositionally biased region" description="Basic and acidic residues" evidence="1">
    <location>
        <begin position="140"/>
        <end position="152"/>
    </location>
</feature>
<name>A0A9W8PCF7_9AGAR</name>
<evidence type="ECO:0000256" key="2">
    <source>
        <dbReference type="SAM" id="Phobius"/>
    </source>
</evidence>
<keyword evidence="4" id="KW-1185">Reference proteome</keyword>
<evidence type="ECO:0000256" key="1">
    <source>
        <dbReference type="SAM" id="MobiDB-lite"/>
    </source>
</evidence>
<evidence type="ECO:0000313" key="4">
    <source>
        <dbReference type="Proteomes" id="UP001142393"/>
    </source>
</evidence>
<feature type="transmembrane region" description="Helical" evidence="2">
    <location>
        <begin position="20"/>
        <end position="37"/>
    </location>
</feature>
<feature type="compositionally biased region" description="Polar residues" evidence="1">
    <location>
        <begin position="153"/>
        <end position="165"/>
    </location>
</feature>
<reference evidence="3 4" key="1">
    <citation type="journal article" date="2023" name="Proc. Natl. Acad. Sci. U.S.A.">
        <title>A global phylogenomic analysis of the shiitake genus Lentinula.</title>
        <authorList>
            <person name="Sierra-Patev S."/>
            <person name="Min B."/>
            <person name="Naranjo-Ortiz M."/>
            <person name="Looney B."/>
            <person name="Konkel Z."/>
            <person name="Slot J.C."/>
            <person name="Sakamoto Y."/>
            <person name="Steenwyk J.L."/>
            <person name="Rokas A."/>
            <person name="Carro J."/>
            <person name="Camarero S."/>
            <person name="Ferreira P."/>
            <person name="Molpeceres G."/>
            <person name="Ruiz-Duenas F.J."/>
            <person name="Serrano A."/>
            <person name="Henrissat B."/>
            <person name="Drula E."/>
            <person name="Hughes K.W."/>
            <person name="Mata J.L."/>
            <person name="Ishikawa N.K."/>
            <person name="Vargas-Isla R."/>
            <person name="Ushijima S."/>
            <person name="Smith C.A."/>
            <person name="Donoghue J."/>
            <person name="Ahrendt S."/>
            <person name="Andreopoulos W."/>
            <person name="He G."/>
            <person name="LaButti K."/>
            <person name="Lipzen A."/>
            <person name="Ng V."/>
            <person name="Riley R."/>
            <person name="Sandor L."/>
            <person name="Barry K."/>
            <person name="Martinez A.T."/>
            <person name="Xiao Y."/>
            <person name="Gibbons J.G."/>
            <person name="Terashima K."/>
            <person name="Grigoriev I.V."/>
            <person name="Hibbett D."/>
        </authorList>
    </citation>
    <scope>NUCLEOTIDE SEQUENCE [LARGE SCALE GENOMIC DNA]</scope>
    <source>
        <strain evidence="3 4">TFB7810</strain>
    </source>
</reference>
<gene>
    <name evidence="3" type="ORF">DFH05DRAFT_1519474</name>
</gene>
<dbReference type="EMBL" id="JANVFU010000001">
    <property type="protein sequence ID" value="KAJ3751304.1"/>
    <property type="molecule type" value="Genomic_DNA"/>
</dbReference>
<keyword evidence="2" id="KW-1133">Transmembrane helix</keyword>
<feature type="region of interest" description="Disordered" evidence="1">
    <location>
        <begin position="126"/>
        <end position="169"/>
    </location>
</feature>
<dbReference type="AlphaFoldDB" id="A0A9W8PCF7"/>